<dbReference type="Proteomes" id="UP000076858">
    <property type="component" value="Unassembled WGS sequence"/>
</dbReference>
<sequence>CDGIGGTLKRLARRASLQGTANIQTPESLYNWCHANVTNIQSFYVPSSEIEETEKLLEKRFKSAKPIRGTQSFHSFIPVDAYSLEARVVSCSETFKSFVVIPPPTFLSVNYQDVRVNSVIAVAYEDGKWYLANVVEKNNAAFEFKVHFYKPSG</sequence>
<dbReference type="STRING" id="35525.A0A164DXZ4"/>
<evidence type="ECO:0000313" key="1">
    <source>
        <dbReference type="EMBL" id="KZR96225.1"/>
    </source>
</evidence>
<accession>A0A164DXZ4</accession>
<feature type="non-terminal residue" evidence="1">
    <location>
        <position position="1"/>
    </location>
</feature>
<dbReference type="PANTHER" id="PTHR46601:SF1">
    <property type="entry name" value="ADF-H DOMAIN-CONTAINING PROTEIN"/>
    <property type="match status" value="1"/>
</dbReference>
<comment type="caution">
    <text evidence="1">The sequence shown here is derived from an EMBL/GenBank/DDBJ whole genome shotgun (WGS) entry which is preliminary data.</text>
</comment>
<organism evidence="1 2">
    <name type="scientific">Daphnia magna</name>
    <dbReference type="NCBI Taxonomy" id="35525"/>
    <lineage>
        <taxon>Eukaryota</taxon>
        <taxon>Metazoa</taxon>
        <taxon>Ecdysozoa</taxon>
        <taxon>Arthropoda</taxon>
        <taxon>Crustacea</taxon>
        <taxon>Branchiopoda</taxon>
        <taxon>Diplostraca</taxon>
        <taxon>Cladocera</taxon>
        <taxon>Anomopoda</taxon>
        <taxon>Daphniidae</taxon>
        <taxon>Daphnia</taxon>
    </lineage>
</organism>
<proteinExistence type="predicted"/>
<gene>
    <name evidence="1" type="ORF">APZ42_009555</name>
</gene>
<protein>
    <submittedName>
        <fullName evidence="1">Cc8L18.2-like protein</fullName>
    </submittedName>
</protein>
<name>A0A164DXZ4_9CRUS</name>
<feature type="non-terminal residue" evidence="1">
    <location>
        <position position="153"/>
    </location>
</feature>
<evidence type="ECO:0000313" key="2">
    <source>
        <dbReference type="Proteomes" id="UP000076858"/>
    </source>
</evidence>
<dbReference type="EMBL" id="LRGB01025648">
    <property type="protein sequence ID" value="KZR96225.1"/>
    <property type="molecule type" value="Genomic_DNA"/>
</dbReference>
<reference evidence="1 2" key="1">
    <citation type="submission" date="2016-03" db="EMBL/GenBank/DDBJ databases">
        <title>EvidentialGene: Evidence-directed Construction of Genes on Genomes.</title>
        <authorList>
            <person name="Gilbert D.G."/>
            <person name="Choi J.-H."/>
            <person name="Mockaitis K."/>
            <person name="Colbourne J."/>
            <person name="Pfrender M."/>
        </authorList>
    </citation>
    <scope>NUCLEOTIDE SEQUENCE [LARGE SCALE GENOMIC DNA]</scope>
    <source>
        <strain evidence="1 2">Xinb3</strain>
        <tissue evidence="1">Complete organism</tissue>
    </source>
</reference>
<dbReference type="AlphaFoldDB" id="A0A164DXZ4"/>
<keyword evidence="2" id="KW-1185">Reference proteome</keyword>
<dbReference type="PANTHER" id="PTHR46601">
    <property type="entry name" value="ULP_PROTEASE DOMAIN-CONTAINING PROTEIN"/>
    <property type="match status" value="1"/>
</dbReference>